<comment type="caution">
    <text evidence="1">The sequence shown here is derived from an EMBL/GenBank/DDBJ whole genome shotgun (WGS) entry which is preliminary data.</text>
</comment>
<name>A0A5B0PZH0_PUCGR</name>
<gene>
    <name evidence="1" type="ORF">PGT21_033167</name>
    <name evidence="2" type="ORF">PGTUg99_031084</name>
</gene>
<evidence type="ECO:0000313" key="2">
    <source>
        <dbReference type="EMBL" id="KAA1109373.1"/>
    </source>
</evidence>
<dbReference type="EMBL" id="VDEP01000305">
    <property type="protein sequence ID" value="KAA1109373.1"/>
    <property type="molecule type" value="Genomic_DNA"/>
</dbReference>
<reference evidence="3 4" key="1">
    <citation type="submission" date="2019-05" db="EMBL/GenBank/DDBJ databases">
        <title>Emergence of the Ug99 lineage of the wheat stem rust pathogen through somatic hybridization.</title>
        <authorList>
            <person name="Li F."/>
            <person name="Upadhyaya N.M."/>
            <person name="Sperschneider J."/>
            <person name="Matny O."/>
            <person name="Nguyen-Phuc H."/>
            <person name="Mago R."/>
            <person name="Raley C."/>
            <person name="Miller M.E."/>
            <person name="Silverstein K.A.T."/>
            <person name="Henningsen E."/>
            <person name="Hirsch C.D."/>
            <person name="Visser B."/>
            <person name="Pretorius Z.A."/>
            <person name="Steffenson B.J."/>
            <person name="Schwessinger B."/>
            <person name="Dodds P.N."/>
            <person name="Figueroa M."/>
        </authorList>
    </citation>
    <scope>NUCLEOTIDE SEQUENCE [LARGE SCALE GENOMIC DNA]</scope>
    <source>
        <strain evidence="1">21-0</strain>
        <strain evidence="2 4">Ug99</strain>
    </source>
</reference>
<evidence type="ECO:0000313" key="1">
    <source>
        <dbReference type="EMBL" id="KAA1106320.1"/>
    </source>
</evidence>
<dbReference type="Proteomes" id="UP000324748">
    <property type="component" value="Unassembled WGS sequence"/>
</dbReference>
<proteinExistence type="predicted"/>
<sequence>MLFIITFHPIITTKRFCTSAILDNFRRTETVFYSTQRLSHSPPRHSHHHDTVLKIDRLSIAYGVSGSNWGKQPGPVLRMPQERRRGLLQKFARRLTTNTHMGHKVASEEEGLRMP</sequence>
<dbReference type="EMBL" id="VSWC01000040">
    <property type="protein sequence ID" value="KAA1106320.1"/>
    <property type="molecule type" value="Genomic_DNA"/>
</dbReference>
<keyword evidence="3" id="KW-1185">Reference proteome</keyword>
<evidence type="ECO:0000313" key="4">
    <source>
        <dbReference type="Proteomes" id="UP000325313"/>
    </source>
</evidence>
<dbReference type="AlphaFoldDB" id="A0A5B0PZH0"/>
<accession>A0A5B0PZH0</accession>
<dbReference type="Proteomes" id="UP000325313">
    <property type="component" value="Unassembled WGS sequence"/>
</dbReference>
<evidence type="ECO:0000313" key="3">
    <source>
        <dbReference type="Proteomes" id="UP000324748"/>
    </source>
</evidence>
<organism evidence="1 3">
    <name type="scientific">Puccinia graminis f. sp. tritici</name>
    <dbReference type="NCBI Taxonomy" id="56615"/>
    <lineage>
        <taxon>Eukaryota</taxon>
        <taxon>Fungi</taxon>
        <taxon>Dikarya</taxon>
        <taxon>Basidiomycota</taxon>
        <taxon>Pucciniomycotina</taxon>
        <taxon>Pucciniomycetes</taxon>
        <taxon>Pucciniales</taxon>
        <taxon>Pucciniaceae</taxon>
        <taxon>Puccinia</taxon>
    </lineage>
</organism>
<protein>
    <submittedName>
        <fullName evidence="1">Uncharacterized protein</fullName>
    </submittedName>
</protein>